<dbReference type="AlphaFoldDB" id="A0A512JPN9"/>
<evidence type="ECO:0000313" key="1">
    <source>
        <dbReference type="EMBL" id="GEP11907.1"/>
    </source>
</evidence>
<accession>A0A512JPN9</accession>
<proteinExistence type="predicted"/>
<keyword evidence="2" id="KW-1185">Reference proteome</keyword>
<reference evidence="1 2" key="1">
    <citation type="submission" date="2019-07" db="EMBL/GenBank/DDBJ databases">
        <title>Whole genome shotgun sequence of Methylobacterium gnaphalii NBRC 107716.</title>
        <authorList>
            <person name="Hosoyama A."/>
            <person name="Uohara A."/>
            <person name="Ohji S."/>
            <person name="Ichikawa N."/>
        </authorList>
    </citation>
    <scope>NUCLEOTIDE SEQUENCE [LARGE SCALE GENOMIC DNA]</scope>
    <source>
        <strain evidence="1 2">NBRC 107716</strain>
    </source>
</reference>
<organism evidence="1 2">
    <name type="scientific">Methylobacterium gnaphalii</name>
    <dbReference type="NCBI Taxonomy" id="1010610"/>
    <lineage>
        <taxon>Bacteria</taxon>
        <taxon>Pseudomonadati</taxon>
        <taxon>Pseudomonadota</taxon>
        <taxon>Alphaproteobacteria</taxon>
        <taxon>Hyphomicrobiales</taxon>
        <taxon>Methylobacteriaceae</taxon>
        <taxon>Methylobacterium</taxon>
    </lineage>
</organism>
<dbReference type="Proteomes" id="UP000321750">
    <property type="component" value="Unassembled WGS sequence"/>
</dbReference>
<comment type="caution">
    <text evidence="1">The sequence shown here is derived from an EMBL/GenBank/DDBJ whole genome shotgun (WGS) entry which is preliminary data.</text>
</comment>
<dbReference type="EMBL" id="BJZV01000025">
    <property type="protein sequence ID" value="GEP11907.1"/>
    <property type="molecule type" value="Genomic_DNA"/>
</dbReference>
<name>A0A512JPN9_9HYPH</name>
<evidence type="ECO:0000313" key="2">
    <source>
        <dbReference type="Proteomes" id="UP000321750"/>
    </source>
</evidence>
<protein>
    <submittedName>
        <fullName evidence="1">Uncharacterized protein</fullName>
    </submittedName>
</protein>
<sequence length="49" mass="5059">MAAHAADPLPGDATYAGAVTVPAFGRWGQLAIAVLKPWRARVVARSAEA</sequence>
<gene>
    <name evidence="1" type="ORF">MGN01_37520</name>
</gene>